<dbReference type="AlphaFoldDB" id="Q22PF0"/>
<feature type="signal peptide" evidence="1">
    <location>
        <begin position="1"/>
        <end position="17"/>
    </location>
</feature>
<protein>
    <submittedName>
        <fullName evidence="2">Immobilization antigen</fullName>
    </submittedName>
</protein>
<dbReference type="InParanoid" id="Q22PF0"/>
<accession>Q22PF0</accession>
<name>Q22PF0_TETTS</name>
<proteinExistence type="predicted"/>
<dbReference type="Proteomes" id="UP000009168">
    <property type="component" value="Unassembled WGS sequence"/>
</dbReference>
<gene>
    <name evidence="2" type="ORF">TTHERM_00361940</name>
</gene>
<keyword evidence="1" id="KW-0732">Signal</keyword>
<dbReference type="HOGENOM" id="CLU_1450429_0_0_1"/>
<sequence>MNILLVFIVLLSISANAQQCASYAEGVAGSCICIQGYFGTNAENDGACNLCPIGSYTAPPSFDVGGNTNSKADLSVCNICYNGYYMIAAATPAQDNMPAISALCNICPPGTGNNGVSTVGDISQCNICLDNYYQIANAIPASQTVVAAAVSCKACPKGTISPINSQSSNSCKQNPTTGSKILFASLTILIFLILA</sequence>
<feature type="chain" id="PRO_5004201255" evidence="1">
    <location>
        <begin position="18"/>
        <end position="195"/>
    </location>
</feature>
<keyword evidence="3" id="KW-1185">Reference proteome</keyword>
<evidence type="ECO:0000313" key="2">
    <source>
        <dbReference type="EMBL" id="EAR87159.1"/>
    </source>
</evidence>
<dbReference type="KEGG" id="tet:TTHERM_00361940"/>
<dbReference type="GeneID" id="7842372"/>
<dbReference type="SUPFAM" id="SSF57184">
    <property type="entry name" value="Growth factor receptor domain"/>
    <property type="match status" value="1"/>
</dbReference>
<evidence type="ECO:0000313" key="3">
    <source>
        <dbReference type="Proteomes" id="UP000009168"/>
    </source>
</evidence>
<organism evidence="2 3">
    <name type="scientific">Tetrahymena thermophila (strain SB210)</name>
    <dbReference type="NCBI Taxonomy" id="312017"/>
    <lineage>
        <taxon>Eukaryota</taxon>
        <taxon>Sar</taxon>
        <taxon>Alveolata</taxon>
        <taxon>Ciliophora</taxon>
        <taxon>Intramacronucleata</taxon>
        <taxon>Oligohymenophorea</taxon>
        <taxon>Hymenostomatida</taxon>
        <taxon>Tetrahymenina</taxon>
        <taxon>Tetrahymenidae</taxon>
        <taxon>Tetrahymena</taxon>
    </lineage>
</organism>
<dbReference type="RefSeq" id="XP_001007404.1">
    <property type="nucleotide sequence ID" value="XM_001007404.1"/>
</dbReference>
<dbReference type="InterPro" id="IPR009030">
    <property type="entry name" value="Growth_fac_rcpt_cys_sf"/>
</dbReference>
<reference evidence="3" key="1">
    <citation type="journal article" date="2006" name="PLoS Biol.">
        <title>Macronuclear genome sequence of the ciliate Tetrahymena thermophila, a model eukaryote.</title>
        <authorList>
            <person name="Eisen J.A."/>
            <person name="Coyne R.S."/>
            <person name="Wu M."/>
            <person name="Wu D."/>
            <person name="Thiagarajan M."/>
            <person name="Wortman J.R."/>
            <person name="Badger J.H."/>
            <person name="Ren Q."/>
            <person name="Amedeo P."/>
            <person name="Jones K.M."/>
            <person name="Tallon L.J."/>
            <person name="Delcher A.L."/>
            <person name="Salzberg S.L."/>
            <person name="Silva J.C."/>
            <person name="Haas B.J."/>
            <person name="Majoros W.H."/>
            <person name="Farzad M."/>
            <person name="Carlton J.M."/>
            <person name="Smith R.K. Jr."/>
            <person name="Garg J."/>
            <person name="Pearlman R.E."/>
            <person name="Karrer K.M."/>
            <person name="Sun L."/>
            <person name="Manning G."/>
            <person name="Elde N.C."/>
            <person name="Turkewitz A.P."/>
            <person name="Asai D.J."/>
            <person name="Wilkes D.E."/>
            <person name="Wang Y."/>
            <person name="Cai H."/>
            <person name="Collins K."/>
            <person name="Stewart B.A."/>
            <person name="Lee S.R."/>
            <person name="Wilamowska K."/>
            <person name="Weinberg Z."/>
            <person name="Ruzzo W.L."/>
            <person name="Wloga D."/>
            <person name="Gaertig J."/>
            <person name="Frankel J."/>
            <person name="Tsao C.-C."/>
            <person name="Gorovsky M.A."/>
            <person name="Keeling P.J."/>
            <person name="Waller R.F."/>
            <person name="Patron N.J."/>
            <person name="Cherry J.M."/>
            <person name="Stover N.A."/>
            <person name="Krieger C.J."/>
            <person name="del Toro C."/>
            <person name="Ryder H.F."/>
            <person name="Williamson S.C."/>
            <person name="Barbeau R.A."/>
            <person name="Hamilton E.P."/>
            <person name="Orias E."/>
        </authorList>
    </citation>
    <scope>NUCLEOTIDE SEQUENCE [LARGE SCALE GENOMIC DNA]</scope>
    <source>
        <strain evidence="3">SB210</strain>
    </source>
</reference>
<evidence type="ECO:0000256" key="1">
    <source>
        <dbReference type="SAM" id="SignalP"/>
    </source>
</evidence>
<dbReference type="EMBL" id="GG662855">
    <property type="protein sequence ID" value="EAR87159.1"/>
    <property type="molecule type" value="Genomic_DNA"/>
</dbReference>
<dbReference type="OrthoDB" id="439917at2759"/>